<dbReference type="Gene3D" id="1.10.530.10">
    <property type="match status" value="1"/>
</dbReference>
<dbReference type="PROSITE" id="PS50941">
    <property type="entry name" value="CHIT_BIND_I_2"/>
    <property type="match status" value="1"/>
</dbReference>
<keyword evidence="6" id="KW-1133">Transmembrane helix</keyword>
<evidence type="ECO:0000313" key="9">
    <source>
        <dbReference type="Proteomes" id="UP000525078"/>
    </source>
</evidence>
<dbReference type="EMBL" id="JAATIP010000028">
    <property type="protein sequence ID" value="KAF4390610.1"/>
    <property type="molecule type" value="Genomic_DNA"/>
</dbReference>
<feature type="domain" description="Chitin-binding type-1" evidence="7">
    <location>
        <begin position="68"/>
        <end position="110"/>
    </location>
</feature>
<feature type="disulfide bond" evidence="4">
    <location>
        <begin position="145"/>
        <end position="204"/>
    </location>
</feature>
<keyword evidence="3 4" id="KW-1015">Disulfide bond</keyword>
<dbReference type="PIRSF" id="PIRSF001060">
    <property type="entry name" value="Endochitinase"/>
    <property type="match status" value="1"/>
</dbReference>
<dbReference type="GO" id="GO:0004568">
    <property type="term" value="F:chitinase activity"/>
    <property type="evidence" value="ECO:0007669"/>
    <property type="project" value="InterPro"/>
</dbReference>
<dbReference type="GO" id="GO:0008061">
    <property type="term" value="F:chitin binding"/>
    <property type="evidence" value="ECO:0007669"/>
    <property type="project" value="UniProtKB-UniRule"/>
</dbReference>
<keyword evidence="2" id="KW-0611">Plant defense</keyword>
<dbReference type="FunFam" id="3.30.20.10:FF:000001">
    <property type="entry name" value="Endochitinase (Chitinase)"/>
    <property type="match status" value="1"/>
</dbReference>
<dbReference type="SUPFAM" id="SSF53955">
    <property type="entry name" value="Lysozyme-like"/>
    <property type="match status" value="1"/>
</dbReference>
<feature type="disulfide bond" evidence="4 5">
    <location>
        <begin position="71"/>
        <end position="86"/>
    </location>
</feature>
<dbReference type="InterPro" id="IPR016283">
    <property type="entry name" value="Glyco_hydro_19"/>
</dbReference>
<dbReference type="CDD" id="cd00035">
    <property type="entry name" value="ChtBD1"/>
    <property type="match status" value="1"/>
</dbReference>
<proteinExistence type="predicted"/>
<dbReference type="Pfam" id="PF00182">
    <property type="entry name" value="Glyco_hydro_19"/>
    <property type="match status" value="1"/>
</dbReference>
<feature type="disulfide bond" evidence="4 5">
    <location>
        <begin position="80"/>
        <end position="92"/>
    </location>
</feature>
<dbReference type="InterPro" id="IPR036861">
    <property type="entry name" value="Endochitinase-like_sf"/>
</dbReference>
<dbReference type="PANTHER" id="PTHR22595">
    <property type="entry name" value="CHITINASE-RELATED"/>
    <property type="match status" value="1"/>
</dbReference>
<evidence type="ECO:0000313" key="8">
    <source>
        <dbReference type="EMBL" id="KAF4390610.1"/>
    </source>
</evidence>
<protein>
    <recommendedName>
        <fullName evidence="7">Chitin-binding type-1 domain-containing protein</fullName>
    </recommendedName>
</protein>
<dbReference type="PANTHER" id="PTHR22595:SF79">
    <property type="entry name" value="CHITINASE 12"/>
    <property type="match status" value="1"/>
</dbReference>
<dbReference type="InterPro" id="IPR001002">
    <property type="entry name" value="Chitin-bd_1"/>
</dbReference>
<comment type="caution">
    <text evidence="8">The sequence shown here is derived from an EMBL/GenBank/DDBJ whole genome shotgun (WGS) entry which is preliminary data.</text>
</comment>
<keyword evidence="6" id="KW-0812">Transmembrane</keyword>
<dbReference type="InterPro" id="IPR000726">
    <property type="entry name" value="Glyco_hydro_19_cat"/>
</dbReference>
<dbReference type="AlphaFoldDB" id="A0A7J6H7Q5"/>
<dbReference type="Gene3D" id="3.30.20.10">
    <property type="entry name" value="Endochitinase, domain 2"/>
    <property type="match status" value="1"/>
</dbReference>
<dbReference type="CDD" id="cd00325">
    <property type="entry name" value="chitinase_GH19"/>
    <property type="match status" value="1"/>
</dbReference>
<dbReference type="Gene3D" id="3.30.60.10">
    <property type="entry name" value="Endochitinase-like"/>
    <property type="match status" value="1"/>
</dbReference>
<dbReference type="PROSITE" id="PS00774">
    <property type="entry name" value="CHITINASE_19_2"/>
    <property type="match status" value="1"/>
</dbReference>
<feature type="disulfide bond" evidence="4">
    <location>
        <begin position="219"/>
        <end position="226"/>
    </location>
</feature>
<evidence type="ECO:0000256" key="4">
    <source>
        <dbReference type="PIRSR" id="PIRSR001060-2"/>
    </source>
</evidence>
<gene>
    <name evidence="8" type="ORF">F8388_006107</name>
</gene>
<feature type="disulfide bond" evidence="4 5">
    <location>
        <begin position="85"/>
        <end position="99"/>
    </location>
</feature>
<organism evidence="8 9">
    <name type="scientific">Cannabis sativa</name>
    <name type="common">Hemp</name>
    <name type="synonym">Marijuana</name>
    <dbReference type="NCBI Taxonomy" id="3483"/>
    <lineage>
        <taxon>Eukaryota</taxon>
        <taxon>Viridiplantae</taxon>
        <taxon>Streptophyta</taxon>
        <taxon>Embryophyta</taxon>
        <taxon>Tracheophyta</taxon>
        <taxon>Spermatophyta</taxon>
        <taxon>Magnoliopsida</taxon>
        <taxon>eudicotyledons</taxon>
        <taxon>Gunneridae</taxon>
        <taxon>Pentapetalae</taxon>
        <taxon>rosids</taxon>
        <taxon>fabids</taxon>
        <taxon>Rosales</taxon>
        <taxon>Cannabaceae</taxon>
        <taxon>Cannabis</taxon>
    </lineage>
</organism>
<dbReference type="GO" id="GO:0050832">
    <property type="term" value="P:defense response to fungus"/>
    <property type="evidence" value="ECO:0007669"/>
    <property type="project" value="TreeGrafter"/>
</dbReference>
<dbReference type="GO" id="GO:0005975">
    <property type="term" value="P:carbohydrate metabolic process"/>
    <property type="evidence" value="ECO:0007669"/>
    <property type="project" value="InterPro"/>
</dbReference>
<dbReference type="Proteomes" id="UP000525078">
    <property type="component" value="Unassembled WGS sequence"/>
</dbReference>
<dbReference type="GO" id="GO:0016998">
    <property type="term" value="P:cell wall macromolecule catabolic process"/>
    <property type="evidence" value="ECO:0007669"/>
    <property type="project" value="InterPro"/>
</dbReference>
<accession>A0A7J6H7Q5</accession>
<evidence type="ECO:0000256" key="3">
    <source>
        <dbReference type="ARBA" id="ARBA00023157"/>
    </source>
</evidence>
<keyword evidence="6" id="KW-0472">Membrane</keyword>
<reference evidence="8 9" key="1">
    <citation type="journal article" date="2020" name="bioRxiv">
        <title>Sequence and annotation of 42 cannabis genomes reveals extensive copy number variation in cannabinoid synthesis and pathogen resistance genes.</title>
        <authorList>
            <person name="Mckernan K.J."/>
            <person name="Helbert Y."/>
            <person name="Kane L.T."/>
            <person name="Ebling H."/>
            <person name="Zhang L."/>
            <person name="Liu B."/>
            <person name="Eaton Z."/>
            <person name="Mclaughlin S."/>
            <person name="Kingan S."/>
            <person name="Baybayan P."/>
            <person name="Concepcion G."/>
            <person name="Jordan M."/>
            <person name="Riva A."/>
            <person name="Barbazuk W."/>
            <person name="Harkins T."/>
        </authorList>
    </citation>
    <scope>NUCLEOTIDE SEQUENCE [LARGE SCALE GENOMIC DNA]</scope>
    <source>
        <strain evidence="9">cv. Jamaican Lion 4</strain>
        <tissue evidence="8">Leaf</tissue>
    </source>
</reference>
<dbReference type="SMART" id="SM00270">
    <property type="entry name" value="ChtBD1"/>
    <property type="match status" value="1"/>
</dbReference>
<dbReference type="PROSITE" id="PS00773">
    <property type="entry name" value="CHITINASE_19_1"/>
    <property type="match status" value="1"/>
</dbReference>
<name>A0A7J6H7Q5_CANSA</name>
<dbReference type="InterPro" id="IPR023346">
    <property type="entry name" value="Lysozyme-like_dom_sf"/>
</dbReference>
<evidence type="ECO:0000256" key="5">
    <source>
        <dbReference type="PROSITE-ProRule" id="PRU00261"/>
    </source>
</evidence>
<evidence type="ECO:0000256" key="2">
    <source>
        <dbReference type="ARBA" id="ARBA00022821"/>
    </source>
</evidence>
<dbReference type="SUPFAM" id="SSF57016">
    <property type="entry name" value="Plant lectins/antimicrobial peptides"/>
    <property type="match status" value="1"/>
</dbReference>
<evidence type="ECO:0000259" key="7">
    <source>
        <dbReference type="PROSITE" id="PS50941"/>
    </source>
</evidence>
<evidence type="ECO:0000256" key="6">
    <source>
        <dbReference type="SAM" id="Phobius"/>
    </source>
</evidence>
<feature type="disulfide bond" evidence="4 5">
    <location>
        <begin position="104"/>
        <end position="108"/>
    </location>
</feature>
<evidence type="ECO:0000256" key="1">
    <source>
        <dbReference type="ARBA" id="ARBA00022669"/>
    </source>
</evidence>
<feature type="transmembrane region" description="Helical" evidence="6">
    <location>
        <begin position="42"/>
        <end position="63"/>
    </location>
</feature>
<dbReference type="GO" id="GO:0006032">
    <property type="term" value="P:chitin catabolic process"/>
    <property type="evidence" value="ECO:0007669"/>
    <property type="project" value="InterPro"/>
</dbReference>
<keyword evidence="1 5" id="KW-0147">Chitin-binding</keyword>
<sequence length="355" mass="39039">MKLGSPINSHETLFQKAHTHTTKLLKLATCHTLEKEKKDMKYLSSLIITLCLANILCLGLVYADERPDHQCGPNLGNPPCGDGRCCSIHNFCGSGSSYCRGGNCRYQCWFAAAPTTGTGLPRDNSVTKIVTKSLYNEMFKHRSDCQSQGFYSYEAFITATQSFPGFATTGDVSTRKRELAAFFAQTSQLTTGYGPSDPHAWGYCSINGTVHTTAGNDYCTSSKWPCAPGKKYISRGPIQLTHNYNYGLAGKALGVDLIKNPDLVAIDPVVSFRTALWFWMTKHDSKPASCHDILINANSKTNDQVSSSYVAIDKIVNGNSQTVQTELGENSRVSNSIGYYKRYCDMLEVSYGKLI</sequence>